<dbReference type="Pfam" id="PF01311">
    <property type="entry name" value="Bac_export_1"/>
    <property type="match status" value="1"/>
</dbReference>
<evidence type="ECO:0000313" key="9">
    <source>
        <dbReference type="Proteomes" id="UP000242515"/>
    </source>
</evidence>
<keyword evidence="8" id="KW-0966">Cell projection</keyword>
<evidence type="ECO:0000256" key="5">
    <source>
        <dbReference type="ARBA" id="ARBA00022989"/>
    </source>
</evidence>
<dbReference type="GO" id="GO:0006605">
    <property type="term" value="P:protein targeting"/>
    <property type="evidence" value="ECO:0007669"/>
    <property type="project" value="InterPro"/>
</dbReference>
<dbReference type="AlphaFoldDB" id="A0A1H9HTS8"/>
<dbReference type="Proteomes" id="UP000242515">
    <property type="component" value="Unassembled WGS sequence"/>
</dbReference>
<organism evidence="8 9">
    <name type="scientific">Rosenbergiella nectarea</name>
    <dbReference type="NCBI Taxonomy" id="988801"/>
    <lineage>
        <taxon>Bacteria</taxon>
        <taxon>Pseudomonadati</taxon>
        <taxon>Pseudomonadota</taxon>
        <taxon>Gammaproteobacteria</taxon>
        <taxon>Enterobacterales</taxon>
        <taxon>Erwiniaceae</taxon>
        <taxon>Rosenbergiella</taxon>
    </lineage>
</organism>
<feature type="transmembrane region" description="Helical" evidence="7">
    <location>
        <begin position="99"/>
        <end position="117"/>
    </location>
</feature>
<keyword evidence="6 7" id="KW-0472">Membrane</keyword>
<dbReference type="PANTHER" id="PTHR30065">
    <property type="entry name" value="FLAGELLAR BIOSYNTHETIC PROTEIN FLIR"/>
    <property type="match status" value="1"/>
</dbReference>
<keyword evidence="5 7" id="KW-1133">Transmembrane helix</keyword>
<reference evidence="9" key="1">
    <citation type="submission" date="2016-10" db="EMBL/GenBank/DDBJ databases">
        <authorList>
            <person name="Varghese N."/>
            <person name="Submissions S."/>
        </authorList>
    </citation>
    <scope>NUCLEOTIDE SEQUENCE [LARGE SCALE GENOMIC DNA]</scope>
    <source>
        <strain evidence="9">8N4</strain>
    </source>
</reference>
<dbReference type="PANTHER" id="PTHR30065:SF8">
    <property type="entry name" value="FLAGELLAR BIOSYNTHETIC PROTEIN FLIR"/>
    <property type="match status" value="1"/>
</dbReference>
<keyword evidence="8" id="KW-0282">Flagellum</keyword>
<evidence type="ECO:0000256" key="7">
    <source>
        <dbReference type="SAM" id="Phobius"/>
    </source>
</evidence>
<evidence type="ECO:0000256" key="2">
    <source>
        <dbReference type="ARBA" id="ARBA00009772"/>
    </source>
</evidence>
<keyword evidence="8" id="KW-0969">Cilium</keyword>
<name>A0A1H9HTS8_9GAMM</name>
<keyword evidence="3" id="KW-1003">Cell membrane</keyword>
<evidence type="ECO:0000256" key="6">
    <source>
        <dbReference type="ARBA" id="ARBA00023136"/>
    </source>
</evidence>
<comment type="similarity">
    <text evidence="2">Belongs to the FliR/MopE/SpaR family.</text>
</comment>
<dbReference type="GO" id="GO:0005886">
    <property type="term" value="C:plasma membrane"/>
    <property type="evidence" value="ECO:0007669"/>
    <property type="project" value="UniProtKB-SubCell"/>
</dbReference>
<dbReference type="STRING" id="988801.SAMN05216522_10565"/>
<dbReference type="EMBL" id="FOGC01000005">
    <property type="protein sequence ID" value="SEQ65759.1"/>
    <property type="molecule type" value="Genomic_DNA"/>
</dbReference>
<evidence type="ECO:0000313" key="8">
    <source>
        <dbReference type="EMBL" id="SEQ65759.1"/>
    </source>
</evidence>
<keyword evidence="9" id="KW-1185">Reference proteome</keyword>
<dbReference type="InterPro" id="IPR002010">
    <property type="entry name" value="T3SS_IM_R"/>
</dbReference>
<sequence length="171" mass="18770">MQFVFAAIRLAGEVIALQMGLSFASFFDSGSHSSLSVVSRLLTYMSLLLFVNVDGIVWMIEHLADSFEQLPYDTLTPLTGSFIDLAQLGGAIFSQALQLSLPLIFMLLAVNLALGLLNRMTPQFSAFVIGFPLTLLIGIFSLYQSMPMLLDAIQAMLLNQSQQLLLIFSAR</sequence>
<feature type="transmembrane region" description="Helical" evidence="7">
    <location>
        <begin position="40"/>
        <end position="60"/>
    </location>
</feature>
<evidence type="ECO:0000256" key="1">
    <source>
        <dbReference type="ARBA" id="ARBA00004651"/>
    </source>
</evidence>
<accession>A0A1H9HTS8</accession>
<protein>
    <submittedName>
        <fullName evidence="8">Flagellar biosynthetic protein FliR</fullName>
    </submittedName>
</protein>
<gene>
    <name evidence="8" type="ORF">SAMN05216522_10565</name>
</gene>
<feature type="transmembrane region" description="Helical" evidence="7">
    <location>
        <begin position="124"/>
        <end position="143"/>
    </location>
</feature>
<evidence type="ECO:0000256" key="4">
    <source>
        <dbReference type="ARBA" id="ARBA00022692"/>
    </source>
</evidence>
<keyword evidence="4 7" id="KW-0812">Transmembrane</keyword>
<evidence type="ECO:0000256" key="3">
    <source>
        <dbReference type="ARBA" id="ARBA00022475"/>
    </source>
</evidence>
<proteinExistence type="inferred from homology"/>
<comment type="subcellular location">
    <subcellularLocation>
        <location evidence="1">Cell membrane</location>
        <topology evidence="1">Multi-pass membrane protein</topology>
    </subcellularLocation>
</comment>